<protein>
    <submittedName>
        <fullName evidence="1">Uncharacterized protein</fullName>
    </submittedName>
</protein>
<gene>
    <name evidence="1" type="ORF">F0562_023636</name>
</gene>
<dbReference type="Gene3D" id="1.25.40.20">
    <property type="entry name" value="Ankyrin repeat-containing domain"/>
    <property type="match status" value="1"/>
</dbReference>
<dbReference type="EMBL" id="CM018035">
    <property type="protein sequence ID" value="KAA8542491.1"/>
    <property type="molecule type" value="Genomic_DNA"/>
</dbReference>
<dbReference type="PANTHER" id="PTHR47481:SF10">
    <property type="entry name" value="COPIA-LIKE POLYPROTEIN_RETROTRANSPOSON"/>
    <property type="match status" value="1"/>
</dbReference>
<sequence length="300" mass="33653">MASCSSSSSSQYPHPSMINVGNFVSVKLTTANYLMWEAQMLSLILSQNLQRFIDGQNEAPPQNITVQPHDGSELNAEIENPEYQAWTRTDWLLKGWIIGSLSEEILGQLVLLRDWKSYTARDLWTKLAIELAPHSDQKPEIQLEMDEMIAPHSDQKPEIQSPTDGNTKTGITEESVKVLVELMDAIARRERVSVLKNRIVSMSPGELVLQKQGLTALNVAAAVGNIQVAKLLVEKAPLLPYIKRPDDDFLHIHFAAKFGYREMTSYLMKVTKDNEEAKPFEDLSGARLLFLVTAAKIYGE</sequence>
<accession>A0A5J5BMY5</accession>
<organism evidence="1 2">
    <name type="scientific">Nyssa sinensis</name>
    <dbReference type="NCBI Taxonomy" id="561372"/>
    <lineage>
        <taxon>Eukaryota</taxon>
        <taxon>Viridiplantae</taxon>
        <taxon>Streptophyta</taxon>
        <taxon>Embryophyta</taxon>
        <taxon>Tracheophyta</taxon>
        <taxon>Spermatophyta</taxon>
        <taxon>Magnoliopsida</taxon>
        <taxon>eudicotyledons</taxon>
        <taxon>Gunneridae</taxon>
        <taxon>Pentapetalae</taxon>
        <taxon>asterids</taxon>
        <taxon>Cornales</taxon>
        <taxon>Nyssaceae</taxon>
        <taxon>Nyssa</taxon>
    </lineage>
</organism>
<dbReference type="Pfam" id="PF00023">
    <property type="entry name" value="Ank"/>
    <property type="match status" value="1"/>
</dbReference>
<keyword evidence="2" id="KW-1185">Reference proteome</keyword>
<evidence type="ECO:0000313" key="1">
    <source>
        <dbReference type="EMBL" id="KAA8542491.1"/>
    </source>
</evidence>
<evidence type="ECO:0000313" key="2">
    <source>
        <dbReference type="Proteomes" id="UP000325577"/>
    </source>
</evidence>
<dbReference type="Proteomes" id="UP000325577">
    <property type="component" value="Linkage Group LG12"/>
</dbReference>
<dbReference type="SUPFAM" id="SSF48403">
    <property type="entry name" value="Ankyrin repeat"/>
    <property type="match status" value="1"/>
</dbReference>
<dbReference type="OrthoDB" id="1845088at2759"/>
<dbReference type="PANTHER" id="PTHR47481">
    <property type="match status" value="1"/>
</dbReference>
<name>A0A5J5BMY5_9ASTE</name>
<proteinExistence type="predicted"/>
<dbReference type="InterPro" id="IPR002110">
    <property type="entry name" value="Ankyrin_rpt"/>
</dbReference>
<dbReference type="AlphaFoldDB" id="A0A5J5BMY5"/>
<reference evidence="1 2" key="1">
    <citation type="submission" date="2019-09" db="EMBL/GenBank/DDBJ databases">
        <title>A chromosome-level genome assembly of the Chinese tupelo Nyssa sinensis.</title>
        <authorList>
            <person name="Yang X."/>
            <person name="Kang M."/>
            <person name="Yang Y."/>
            <person name="Xiong H."/>
            <person name="Wang M."/>
            <person name="Zhang Z."/>
            <person name="Wang Z."/>
            <person name="Wu H."/>
            <person name="Ma T."/>
            <person name="Liu J."/>
            <person name="Xi Z."/>
        </authorList>
    </citation>
    <scope>NUCLEOTIDE SEQUENCE [LARGE SCALE GENOMIC DNA]</scope>
    <source>
        <strain evidence="1">J267</strain>
        <tissue evidence="1">Leaf</tissue>
    </source>
</reference>
<dbReference type="InterPro" id="IPR036770">
    <property type="entry name" value="Ankyrin_rpt-contain_sf"/>
</dbReference>